<evidence type="ECO:0000313" key="5">
    <source>
        <dbReference type="Proteomes" id="UP001202922"/>
    </source>
</evidence>
<feature type="region of interest" description="Disordered" evidence="2">
    <location>
        <begin position="400"/>
        <end position="444"/>
    </location>
</feature>
<dbReference type="Proteomes" id="UP001202922">
    <property type="component" value="Unassembled WGS sequence"/>
</dbReference>
<dbReference type="InterPro" id="IPR036188">
    <property type="entry name" value="FAD/NAD-bd_sf"/>
</dbReference>
<dbReference type="SUPFAM" id="SSF51905">
    <property type="entry name" value="FAD/NAD(P)-binding domain"/>
    <property type="match status" value="1"/>
</dbReference>
<accession>A0ABS9U780</accession>
<evidence type="ECO:0000256" key="1">
    <source>
        <dbReference type="ARBA" id="ARBA00023002"/>
    </source>
</evidence>
<sequence>MTRSADVAIIGGGVVGLSIAYELATQTELSVALFDKEGPGSGTSGRSAGVICRHDQGPVYQRLSLIGHARMQEFAREHEFGFNTWGSLTIVRDPDAFPPKDDVPEELAAAPSGMYENELLERDALLQRFPWIAPEGVLGGVFEPNIGFVNPFELIDLYRRLLKAQPSVTVDYGNPVLELRTDGGLISEVATRRGLWRAKTVVNASGAWANKVAALAGTSLHITPQRMNVALATAYDDEPGPVPLHGAPSMSWEGDGVWCRGEIGGALLFGQHRDKTRADQGTADPDHFDKLPDAGFAPSLVPQLETFYRLPKSKVVSGWTCVYDTSDDGYPVIGRDGRISNLVHAVGMNGHGMTIHAGVARCVRAILAEDSTKIDISDVLPSEGQLDFSVLRPSRFEEGQPLALRGDSGGHGIPSGRTDSHGRGLDSSPLRTGVSRSEGVPDGG</sequence>
<name>A0ABS9U780_9MICC</name>
<evidence type="ECO:0000259" key="3">
    <source>
        <dbReference type="Pfam" id="PF01266"/>
    </source>
</evidence>
<feature type="domain" description="FAD dependent oxidoreductase" evidence="3">
    <location>
        <begin position="6"/>
        <end position="363"/>
    </location>
</feature>
<keyword evidence="1" id="KW-0560">Oxidoreductase</keyword>
<gene>
    <name evidence="4" type="ORF">L0M17_21770</name>
</gene>
<dbReference type="EMBL" id="JAKZBV010000002">
    <property type="protein sequence ID" value="MCH6472553.1"/>
    <property type="molecule type" value="Genomic_DNA"/>
</dbReference>
<dbReference type="Pfam" id="PF01266">
    <property type="entry name" value="DAO"/>
    <property type="match status" value="1"/>
</dbReference>
<evidence type="ECO:0000313" key="4">
    <source>
        <dbReference type="EMBL" id="MCH6472553.1"/>
    </source>
</evidence>
<proteinExistence type="predicted"/>
<reference evidence="4 5" key="1">
    <citation type="submission" date="2022-03" db="EMBL/GenBank/DDBJ databases">
        <title>Sinomonas sp. isolated from a soil.</title>
        <authorList>
            <person name="Han J."/>
            <person name="Kim D.-U."/>
        </authorList>
    </citation>
    <scope>NUCLEOTIDE SEQUENCE [LARGE SCALE GENOMIC DNA]</scope>
    <source>
        <strain evidence="4 5">5-5</strain>
    </source>
</reference>
<dbReference type="PANTHER" id="PTHR13847">
    <property type="entry name" value="SARCOSINE DEHYDROGENASE-RELATED"/>
    <property type="match status" value="1"/>
</dbReference>
<keyword evidence="5" id="KW-1185">Reference proteome</keyword>
<dbReference type="RefSeq" id="WP_241056721.1">
    <property type="nucleotide sequence ID" value="NZ_JAKZBV010000002.1"/>
</dbReference>
<comment type="caution">
    <text evidence="4">The sequence shown here is derived from an EMBL/GenBank/DDBJ whole genome shotgun (WGS) entry which is preliminary data.</text>
</comment>
<protein>
    <submittedName>
        <fullName evidence="4">FAD-binding oxidoreductase</fullName>
    </submittedName>
</protein>
<dbReference type="Gene3D" id="3.30.9.10">
    <property type="entry name" value="D-Amino Acid Oxidase, subunit A, domain 2"/>
    <property type="match status" value="1"/>
</dbReference>
<evidence type="ECO:0000256" key="2">
    <source>
        <dbReference type="SAM" id="MobiDB-lite"/>
    </source>
</evidence>
<dbReference type="PANTHER" id="PTHR13847:SF287">
    <property type="entry name" value="FAD-DEPENDENT OXIDOREDUCTASE DOMAIN-CONTAINING PROTEIN 1"/>
    <property type="match status" value="1"/>
</dbReference>
<dbReference type="Gene3D" id="3.50.50.60">
    <property type="entry name" value="FAD/NAD(P)-binding domain"/>
    <property type="match status" value="1"/>
</dbReference>
<dbReference type="InterPro" id="IPR006076">
    <property type="entry name" value="FAD-dep_OxRdtase"/>
</dbReference>
<organism evidence="4 5">
    <name type="scientific">Sinomonas terrae</name>
    <dbReference type="NCBI Taxonomy" id="2908838"/>
    <lineage>
        <taxon>Bacteria</taxon>
        <taxon>Bacillati</taxon>
        <taxon>Actinomycetota</taxon>
        <taxon>Actinomycetes</taxon>
        <taxon>Micrococcales</taxon>
        <taxon>Micrococcaceae</taxon>
        <taxon>Sinomonas</taxon>
    </lineage>
</organism>